<keyword evidence="6" id="KW-1185">Reference proteome</keyword>
<comment type="caution">
    <text evidence="5">The sequence shown here is derived from an EMBL/GenBank/DDBJ whole genome shotgun (WGS) entry which is preliminary data.</text>
</comment>
<evidence type="ECO:0000256" key="1">
    <source>
        <dbReference type="ARBA" id="ARBA00004123"/>
    </source>
</evidence>
<dbReference type="EMBL" id="LAYC01000003">
    <property type="protein sequence ID" value="KYK54089.1"/>
    <property type="molecule type" value="Genomic_DNA"/>
</dbReference>
<feature type="domain" description="Zn(2)-C6 fungal-type" evidence="4">
    <location>
        <begin position="65"/>
        <end position="95"/>
    </location>
</feature>
<keyword evidence="2" id="KW-0539">Nucleus</keyword>
<evidence type="ECO:0000256" key="3">
    <source>
        <dbReference type="SAM" id="MobiDB-lite"/>
    </source>
</evidence>
<dbReference type="GO" id="GO:0008270">
    <property type="term" value="F:zinc ion binding"/>
    <property type="evidence" value="ECO:0007669"/>
    <property type="project" value="InterPro"/>
</dbReference>
<dbReference type="PANTHER" id="PTHR37534">
    <property type="entry name" value="TRANSCRIPTIONAL ACTIVATOR PROTEIN UGA3"/>
    <property type="match status" value="1"/>
</dbReference>
<dbReference type="SUPFAM" id="SSF57701">
    <property type="entry name" value="Zn2/Cys6 DNA-binding domain"/>
    <property type="match status" value="2"/>
</dbReference>
<protein>
    <recommendedName>
        <fullName evidence="4">Zn(2)-C6 fungal-type domain-containing protein</fullName>
    </recommendedName>
</protein>
<dbReference type="GO" id="GO:0000981">
    <property type="term" value="F:DNA-binding transcription factor activity, RNA polymerase II-specific"/>
    <property type="evidence" value="ECO:0007669"/>
    <property type="project" value="InterPro"/>
</dbReference>
<dbReference type="GeneID" id="63718688"/>
<dbReference type="SMART" id="SM00066">
    <property type="entry name" value="GAL4"/>
    <property type="match status" value="2"/>
</dbReference>
<dbReference type="Gene3D" id="4.10.240.10">
    <property type="entry name" value="Zn(2)-C6 fungal-type DNA-binding domain"/>
    <property type="match status" value="1"/>
</dbReference>
<dbReference type="RefSeq" id="XP_040653441.1">
    <property type="nucleotide sequence ID" value="XM_040803337.1"/>
</dbReference>
<comment type="subcellular location">
    <subcellularLocation>
        <location evidence="1">Nucleus</location>
    </subcellularLocation>
</comment>
<dbReference type="STRING" id="98403.A0A151GAH0"/>
<dbReference type="InterPro" id="IPR036864">
    <property type="entry name" value="Zn2-C6_fun-type_DNA-bd_sf"/>
</dbReference>
<dbReference type="PANTHER" id="PTHR37534:SF46">
    <property type="entry name" value="ZN(II)2CYS6 TRANSCRIPTION FACTOR (EUROFUNG)"/>
    <property type="match status" value="1"/>
</dbReference>
<dbReference type="InParanoid" id="A0A151GAH0"/>
<feature type="compositionally biased region" description="Polar residues" evidence="3">
    <location>
        <begin position="150"/>
        <end position="160"/>
    </location>
</feature>
<dbReference type="InterPro" id="IPR021858">
    <property type="entry name" value="Fun_TF"/>
</dbReference>
<evidence type="ECO:0000313" key="6">
    <source>
        <dbReference type="Proteomes" id="UP000076580"/>
    </source>
</evidence>
<dbReference type="Pfam" id="PF00172">
    <property type="entry name" value="Zn_clus"/>
    <property type="match status" value="1"/>
</dbReference>
<evidence type="ECO:0000259" key="4">
    <source>
        <dbReference type="PROSITE" id="PS50048"/>
    </source>
</evidence>
<gene>
    <name evidence="5" type="ORF">DCS_06045</name>
</gene>
<feature type="compositionally biased region" description="Low complexity" evidence="3">
    <location>
        <begin position="161"/>
        <end position="179"/>
    </location>
</feature>
<dbReference type="CDD" id="cd00067">
    <property type="entry name" value="GAL4"/>
    <property type="match status" value="2"/>
</dbReference>
<dbReference type="InterPro" id="IPR001138">
    <property type="entry name" value="Zn2Cys6_DnaBD"/>
</dbReference>
<evidence type="ECO:0000256" key="2">
    <source>
        <dbReference type="ARBA" id="ARBA00023242"/>
    </source>
</evidence>
<feature type="region of interest" description="Disordered" evidence="3">
    <location>
        <begin position="100"/>
        <end position="182"/>
    </location>
</feature>
<dbReference type="Proteomes" id="UP000076580">
    <property type="component" value="Chromosome 03"/>
</dbReference>
<organism evidence="5 6">
    <name type="scientific">Drechmeria coniospora</name>
    <name type="common">Nematophagous fungus</name>
    <name type="synonym">Meria coniospora</name>
    <dbReference type="NCBI Taxonomy" id="98403"/>
    <lineage>
        <taxon>Eukaryota</taxon>
        <taxon>Fungi</taxon>
        <taxon>Dikarya</taxon>
        <taxon>Ascomycota</taxon>
        <taxon>Pezizomycotina</taxon>
        <taxon>Sordariomycetes</taxon>
        <taxon>Hypocreomycetidae</taxon>
        <taxon>Hypocreales</taxon>
        <taxon>Ophiocordycipitaceae</taxon>
        <taxon>Drechmeria</taxon>
    </lineage>
</organism>
<sequence length="666" mass="71998">MGSESRPVCHRCAQIKQACDGSLPCARCVRLSLPCRPRHAVAGVVEPEDPLVDMPKARIRRVQTGCLMCKRRKKKCDETKPRCGDCRRLCLDCTWPPERHGRAKGGAPPPSSSSSSPPPKPAKPTTEADGLTAPSRPPSTMEVVIRGSPSPVSTPSSARQGSYDSGRGSSVGSRASPSSLRRHGVHVRYGNESDAAPSLPVALAMPAGPAPLARALPLALGPAVPALEGSAAPPAAWDVSRSPAAWVDAVTPASHGSPASSYDGAQMASLSLYVPQLLPQISSPLDKALLNHYSTIVSSILSRRASPSNPYNSYLLPMAQGNDLVLHCILALSANHWRKLQPDMGDRGLLHKSKATQALAGLLPHVDRTSADIALVSSLLLCMTELFDGTSEGWKLHLKGAKRLLVALKKQRGDVMTGHYKFLLRLARFLDTAATTSTCRPPLMGDEEAEAAALDRMTATPDDEDSAVYGIPKELFHLIDRVNTLADLRSTRVDRASEAAFRAHARDIEERIDRWSCDFAAASAADLSATPPADDDVAHAATAFEHSIRLRLHQIVEGYELTDPKVGRHVEGILDCVQSIRYGSPLETCLLFPLVMAGGACWKIEHRVVIQDRLLVMERTCGFGYVYNARDLVERVWASRDQAEGTGAVVNWARIRYYEMNGLVVF</sequence>
<dbReference type="GO" id="GO:0005634">
    <property type="term" value="C:nucleus"/>
    <property type="evidence" value="ECO:0007669"/>
    <property type="project" value="UniProtKB-SubCell"/>
</dbReference>
<reference evidence="5 6" key="1">
    <citation type="journal article" date="2016" name="Sci. Rep.">
        <title>Insights into Adaptations to a Near-Obligate Nematode Endoparasitic Lifestyle from the Finished Genome of Drechmeria coniospora.</title>
        <authorList>
            <person name="Zhang L."/>
            <person name="Zhou Z."/>
            <person name="Guo Q."/>
            <person name="Fokkens L."/>
            <person name="Miskei M."/>
            <person name="Pocsi I."/>
            <person name="Zhang W."/>
            <person name="Chen M."/>
            <person name="Wang L."/>
            <person name="Sun Y."/>
            <person name="Donzelli B.G."/>
            <person name="Gibson D.M."/>
            <person name="Nelson D.R."/>
            <person name="Luo J.G."/>
            <person name="Rep M."/>
            <person name="Liu H."/>
            <person name="Yang S."/>
            <person name="Wang J."/>
            <person name="Krasnoff S.B."/>
            <person name="Xu Y."/>
            <person name="Molnar I."/>
            <person name="Lin M."/>
        </authorList>
    </citation>
    <scope>NUCLEOTIDE SEQUENCE [LARGE SCALE GENOMIC DNA]</scope>
    <source>
        <strain evidence="5 6">ARSEF 6962</strain>
    </source>
</reference>
<name>A0A151GAH0_DRECN</name>
<evidence type="ECO:0000313" key="5">
    <source>
        <dbReference type="EMBL" id="KYK54089.1"/>
    </source>
</evidence>
<accession>A0A151GAH0</accession>
<dbReference type="PROSITE" id="PS50048">
    <property type="entry name" value="ZN2_CY6_FUNGAL_2"/>
    <property type="match status" value="1"/>
</dbReference>
<dbReference type="PROSITE" id="PS00463">
    <property type="entry name" value="ZN2_CY6_FUNGAL_1"/>
    <property type="match status" value="1"/>
</dbReference>
<dbReference type="AlphaFoldDB" id="A0A151GAH0"/>
<proteinExistence type="predicted"/>
<feature type="compositionally biased region" description="Pro residues" evidence="3">
    <location>
        <begin position="107"/>
        <end position="122"/>
    </location>
</feature>
<dbReference type="Pfam" id="PF11951">
    <property type="entry name" value="Fungal_trans_2"/>
    <property type="match status" value="1"/>
</dbReference>